<protein>
    <recommendedName>
        <fullName evidence="8">Probable membrane transporter protein</fullName>
    </recommendedName>
</protein>
<dbReference type="InterPro" id="IPR002781">
    <property type="entry name" value="TM_pro_TauE-like"/>
</dbReference>
<dbReference type="EMBL" id="CP102480">
    <property type="protein sequence ID" value="UUX51307.1"/>
    <property type="molecule type" value="Genomic_DNA"/>
</dbReference>
<evidence type="ECO:0000313" key="10">
    <source>
        <dbReference type="Proteomes" id="UP001060336"/>
    </source>
</evidence>
<keyword evidence="10" id="KW-1185">Reference proteome</keyword>
<name>A0A9J7AU99_9PROT</name>
<dbReference type="KEGG" id="naci:NUH88_06330"/>
<dbReference type="InterPro" id="IPR052017">
    <property type="entry name" value="TSUP"/>
</dbReference>
<feature type="transmembrane region" description="Helical" evidence="8">
    <location>
        <begin position="34"/>
        <end position="59"/>
    </location>
</feature>
<evidence type="ECO:0000256" key="8">
    <source>
        <dbReference type="RuleBase" id="RU363041"/>
    </source>
</evidence>
<proteinExistence type="inferred from homology"/>
<feature type="transmembrane region" description="Helical" evidence="8">
    <location>
        <begin position="135"/>
        <end position="162"/>
    </location>
</feature>
<accession>A0A9J7AU99</accession>
<feature type="transmembrane region" description="Helical" evidence="8">
    <location>
        <begin position="108"/>
        <end position="129"/>
    </location>
</feature>
<evidence type="ECO:0000256" key="6">
    <source>
        <dbReference type="ARBA" id="ARBA00022989"/>
    </source>
</evidence>
<organism evidence="9 10">
    <name type="scientific">Nisaea acidiphila</name>
    <dbReference type="NCBI Taxonomy" id="1862145"/>
    <lineage>
        <taxon>Bacteria</taxon>
        <taxon>Pseudomonadati</taxon>
        <taxon>Pseudomonadota</taxon>
        <taxon>Alphaproteobacteria</taxon>
        <taxon>Rhodospirillales</taxon>
        <taxon>Thalassobaculaceae</taxon>
        <taxon>Nisaea</taxon>
    </lineage>
</organism>
<keyword evidence="7 8" id="KW-0472">Membrane</keyword>
<evidence type="ECO:0000256" key="5">
    <source>
        <dbReference type="ARBA" id="ARBA00022692"/>
    </source>
</evidence>
<evidence type="ECO:0000256" key="3">
    <source>
        <dbReference type="ARBA" id="ARBA00022448"/>
    </source>
</evidence>
<keyword evidence="5 8" id="KW-0812">Transmembrane</keyword>
<evidence type="ECO:0000256" key="2">
    <source>
        <dbReference type="ARBA" id="ARBA00009142"/>
    </source>
</evidence>
<dbReference type="AlphaFoldDB" id="A0A9J7AU99"/>
<keyword evidence="3" id="KW-0813">Transport</keyword>
<dbReference type="Pfam" id="PF01925">
    <property type="entry name" value="TauE"/>
    <property type="match status" value="1"/>
</dbReference>
<comment type="subcellular location">
    <subcellularLocation>
        <location evidence="1 8">Cell membrane</location>
        <topology evidence="1 8">Multi-pass membrane protein</topology>
    </subcellularLocation>
</comment>
<feature type="transmembrane region" description="Helical" evidence="8">
    <location>
        <begin position="79"/>
        <end position="101"/>
    </location>
</feature>
<dbReference type="GO" id="GO:0005886">
    <property type="term" value="C:plasma membrane"/>
    <property type="evidence" value="ECO:0007669"/>
    <property type="project" value="UniProtKB-SubCell"/>
</dbReference>
<dbReference type="Proteomes" id="UP001060336">
    <property type="component" value="Chromosome"/>
</dbReference>
<comment type="similarity">
    <text evidence="2 8">Belongs to the 4-toluene sulfonate uptake permease (TSUP) (TC 2.A.102) family.</text>
</comment>
<dbReference type="PANTHER" id="PTHR30269:SF37">
    <property type="entry name" value="MEMBRANE TRANSPORTER PROTEIN"/>
    <property type="match status" value="1"/>
</dbReference>
<dbReference type="PANTHER" id="PTHR30269">
    <property type="entry name" value="TRANSMEMBRANE PROTEIN YFCA"/>
    <property type="match status" value="1"/>
</dbReference>
<gene>
    <name evidence="9" type="ORF">NUH88_06330</name>
</gene>
<evidence type="ECO:0000256" key="7">
    <source>
        <dbReference type="ARBA" id="ARBA00023136"/>
    </source>
</evidence>
<feature type="transmembrane region" description="Helical" evidence="8">
    <location>
        <begin position="174"/>
        <end position="194"/>
    </location>
</feature>
<feature type="transmembrane region" description="Helical" evidence="8">
    <location>
        <begin position="234"/>
        <end position="251"/>
    </location>
</feature>
<evidence type="ECO:0000256" key="1">
    <source>
        <dbReference type="ARBA" id="ARBA00004651"/>
    </source>
</evidence>
<keyword evidence="4 8" id="KW-1003">Cell membrane</keyword>
<dbReference type="RefSeq" id="WP_257770717.1">
    <property type="nucleotide sequence ID" value="NZ_CP102480.1"/>
</dbReference>
<evidence type="ECO:0000313" key="9">
    <source>
        <dbReference type="EMBL" id="UUX51307.1"/>
    </source>
</evidence>
<reference evidence="9" key="1">
    <citation type="submission" date="2022-08" db="EMBL/GenBank/DDBJ databases">
        <title>Nisaea acidiphila sp. nov., isolated from a marine algal debris and emended description of the genus Nisaea Urios et al. 2008.</title>
        <authorList>
            <person name="Kwon K."/>
        </authorList>
    </citation>
    <scope>NUCLEOTIDE SEQUENCE</scope>
    <source>
        <strain evidence="9">MEBiC11861</strain>
    </source>
</reference>
<sequence length="252" mass="26172">MFESDLFGWEAHIWAVAVAATLLGGIVRGFTGFGFALILISTLLLVADPVTVVPLALILDLLAGFTLLPQNYREVHWSGIRLLVLGSILGVPIGFACLLLVEPEPMKIAIYLGILVSVVLIARGFKLAAVPGKAMIAGTGVVSGLMSGAAGIPGPPMVLLYLSSPLPVAITRATGIAFFIFVDILALALAVYKGLIDADMLIRCASLVPVMAIGTSIGHKLFGITRPETVKQAAIVLLGALAIVGIGKVLIV</sequence>
<evidence type="ECO:0000256" key="4">
    <source>
        <dbReference type="ARBA" id="ARBA00022475"/>
    </source>
</evidence>
<keyword evidence="6 8" id="KW-1133">Transmembrane helix</keyword>
<feature type="transmembrane region" description="Helical" evidence="8">
    <location>
        <begin position="6"/>
        <end position="27"/>
    </location>
</feature>